<protein>
    <recommendedName>
        <fullName evidence="2">carbonic anhydrase</fullName>
        <ecNumber evidence="2">4.2.1.1</ecNumber>
    </recommendedName>
</protein>
<proteinExistence type="inferred from homology"/>
<evidence type="ECO:0000313" key="8">
    <source>
        <dbReference type="Proteomes" id="UP000604117"/>
    </source>
</evidence>
<organism evidence="7 8">
    <name type="scientific">Asanoa siamensis</name>
    <dbReference type="NCBI Taxonomy" id="926357"/>
    <lineage>
        <taxon>Bacteria</taxon>
        <taxon>Bacillati</taxon>
        <taxon>Actinomycetota</taxon>
        <taxon>Actinomycetes</taxon>
        <taxon>Micromonosporales</taxon>
        <taxon>Micromonosporaceae</taxon>
        <taxon>Asanoa</taxon>
    </lineage>
</organism>
<keyword evidence="8" id="KW-1185">Reference proteome</keyword>
<sequence>MLTGLGAAGVAAGLGAVAAQVPAAAYTGTPDTPAAALAHVLAGNARFRAGRSRHPHQTLADVRRLAAGQDPFVVVLGCADSRVAPEVLFDQGLGDVFDNRVAGNVVDAAVTGSIEYAVAEFASPLIVVLGHERCGAVVATVESIEHGTTPPGSIGALVDAIRPAVEPVLHHPGDTIENAVRANVRYQVGRLVAGSAIIRDAVAARALRVVGARYDLETAAVTVL</sequence>
<dbReference type="SMART" id="SM00947">
    <property type="entry name" value="Pro_CA"/>
    <property type="match status" value="1"/>
</dbReference>
<dbReference type="CDD" id="cd03378">
    <property type="entry name" value="beta_CA_cladeC"/>
    <property type="match status" value="1"/>
</dbReference>
<accession>A0ABQ4CJT8</accession>
<evidence type="ECO:0000256" key="3">
    <source>
        <dbReference type="ARBA" id="ARBA00022833"/>
    </source>
</evidence>
<reference evidence="7 8" key="1">
    <citation type="submission" date="2021-01" db="EMBL/GenBank/DDBJ databases">
        <title>Whole genome shotgun sequence of Asanoa siamensis NBRC 107932.</title>
        <authorList>
            <person name="Komaki H."/>
            <person name="Tamura T."/>
        </authorList>
    </citation>
    <scope>NUCLEOTIDE SEQUENCE [LARGE SCALE GENOMIC DNA]</scope>
    <source>
        <strain evidence="7 8">NBRC 107932</strain>
    </source>
</reference>
<dbReference type="Pfam" id="PF00484">
    <property type="entry name" value="Pro_CA"/>
    <property type="match status" value="1"/>
</dbReference>
<comment type="similarity">
    <text evidence="1">Belongs to the beta-class carbonic anhydrase family.</text>
</comment>
<dbReference type="PROSITE" id="PS00704">
    <property type="entry name" value="PROK_CO2_ANHYDRASE_1"/>
    <property type="match status" value="1"/>
</dbReference>
<evidence type="ECO:0000256" key="4">
    <source>
        <dbReference type="ARBA" id="ARBA00023239"/>
    </source>
</evidence>
<evidence type="ECO:0000256" key="2">
    <source>
        <dbReference type="ARBA" id="ARBA00012925"/>
    </source>
</evidence>
<dbReference type="InterPro" id="IPR015892">
    <property type="entry name" value="Carbonic_anhydrase_CS"/>
</dbReference>
<dbReference type="InterPro" id="IPR001765">
    <property type="entry name" value="Carbonic_anhydrase"/>
</dbReference>
<dbReference type="Proteomes" id="UP000604117">
    <property type="component" value="Unassembled WGS sequence"/>
</dbReference>
<dbReference type="InterPro" id="IPR036874">
    <property type="entry name" value="Carbonic_anhydrase_sf"/>
</dbReference>
<dbReference type="EC" id="4.2.1.1" evidence="2"/>
<evidence type="ECO:0000256" key="6">
    <source>
        <dbReference type="ARBA" id="ARBA00048348"/>
    </source>
</evidence>
<keyword evidence="4" id="KW-0456">Lyase</keyword>
<dbReference type="SUPFAM" id="SSF53056">
    <property type="entry name" value="beta-carbonic anhydrase, cab"/>
    <property type="match status" value="1"/>
</dbReference>
<comment type="catalytic activity">
    <reaction evidence="6">
        <text>hydrogencarbonate + H(+) = CO2 + H2O</text>
        <dbReference type="Rhea" id="RHEA:10748"/>
        <dbReference type="ChEBI" id="CHEBI:15377"/>
        <dbReference type="ChEBI" id="CHEBI:15378"/>
        <dbReference type="ChEBI" id="CHEBI:16526"/>
        <dbReference type="ChEBI" id="CHEBI:17544"/>
        <dbReference type="EC" id="4.2.1.1"/>
    </reaction>
</comment>
<dbReference type="EMBL" id="BONE01000006">
    <property type="protein sequence ID" value="GIF71548.1"/>
    <property type="molecule type" value="Genomic_DNA"/>
</dbReference>
<dbReference type="Gene3D" id="3.40.1050.10">
    <property type="entry name" value="Carbonic anhydrase"/>
    <property type="match status" value="1"/>
</dbReference>
<gene>
    <name evidence="7" type="ORF">Asi02nite_10660</name>
</gene>
<comment type="caution">
    <text evidence="7">The sequence shown here is derived from an EMBL/GenBank/DDBJ whole genome shotgun (WGS) entry which is preliminary data.</text>
</comment>
<dbReference type="PANTHER" id="PTHR11002">
    <property type="entry name" value="CARBONIC ANHYDRASE"/>
    <property type="match status" value="1"/>
</dbReference>
<keyword evidence="3" id="KW-0862">Zinc</keyword>
<evidence type="ECO:0000313" key="7">
    <source>
        <dbReference type="EMBL" id="GIF71548.1"/>
    </source>
</evidence>
<name>A0ABQ4CJT8_9ACTN</name>
<comment type="function">
    <text evidence="5">Catalyzes the reversible hydration of carbon dioxide to form bicarbonate.</text>
</comment>
<evidence type="ECO:0000256" key="1">
    <source>
        <dbReference type="ARBA" id="ARBA00006217"/>
    </source>
</evidence>
<dbReference type="PANTHER" id="PTHR11002:SF79">
    <property type="entry name" value="CARBONIC ANHYDRASE 2"/>
    <property type="match status" value="1"/>
</dbReference>
<evidence type="ECO:0000256" key="5">
    <source>
        <dbReference type="ARBA" id="ARBA00024993"/>
    </source>
</evidence>